<dbReference type="SUPFAM" id="SSF53756">
    <property type="entry name" value="UDP-Glycosyltransferase/glycogen phosphorylase"/>
    <property type="match status" value="1"/>
</dbReference>
<dbReference type="Proteomes" id="UP000001683">
    <property type="component" value="Chromosome"/>
</dbReference>
<dbReference type="EMBL" id="CP001034">
    <property type="protein sequence ID" value="ACB85944.1"/>
    <property type="molecule type" value="Genomic_DNA"/>
</dbReference>
<reference evidence="2 3" key="2">
    <citation type="journal article" date="2011" name="J. Bacteriol.">
        <title>Complete genome sequence of the anaerobic, halophilic alkalithermophile Natranaerobius thermophilus JW/NM-WN-LF.</title>
        <authorList>
            <person name="Zhao B."/>
            <person name="Mesbah N.M."/>
            <person name="Dalin E."/>
            <person name="Goodwin L."/>
            <person name="Nolan M."/>
            <person name="Pitluck S."/>
            <person name="Chertkov O."/>
            <person name="Brettin T.S."/>
            <person name="Han J."/>
            <person name="Larimer F.W."/>
            <person name="Land M.L."/>
            <person name="Hauser L."/>
            <person name="Kyrpides N."/>
            <person name="Wiegel J."/>
        </authorList>
    </citation>
    <scope>NUCLEOTIDE SEQUENCE [LARGE SCALE GENOMIC DNA]</scope>
    <source>
        <strain evidence="3">ATCC BAA-1301 / DSM 18059 / JW/NM-WN-LF</strain>
    </source>
</reference>
<dbReference type="GO" id="GO:0016740">
    <property type="term" value="F:transferase activity"/>
    <property type="evidence" value="ECO:0007669"/>
    <property type="project" value="UniProtKB-KW"/>
</dbReference>
<dbReference type="PANTHER" id="PTHR36836:SF1">
    <property type="entry name" value="COLANIC ACID BIOSYNTHESIS PROTEIN WCAK"/>
    <property type="match status" value="1"/>
</dbReference>
<dbReference type="eggNOG" id="COG2327">
    <property type="taxonomic scope" value="Bacteria"/>
</dbReference>
<dbReference type="HOGENOM" id="CLU_039510_0_1_9"/>
<dbReference type="AlphaFoldDB" id="B2A0R4"/>
<dbReference type="OrthoDB" id="3199616at2"/>
<dbReference type="KEGG" id="nth:Nther_2379"/>
<name>B2A0R4_NATTJ</name>
<sequence>MGKNIVIQGYYGAGNTGDEAILSSIIQNLQEESGQEQLHFTVFSREPEATKREHGVESVYTGRMLSGMKQVVSTIKNCHLFVSGGGGLLQDAHPRVVPYWLSRVVLAKLFRKPVVFYAQGVGPIYRPLSKLLIRWILPGLDLITVRDNDSKELLEHLGVSSEKIQVTADPAFTLESVSQDKILSIMDRVLPDFDTRSCFNKKTRTLKLDNNEFEGDSVESQDPSDKWIGVSLRSWGENEKLIHELAQYLDEMSDQGYKILFIPMQYLPDLEVSKKVRKLMYNTENVYLFDYQGSPREMLTVLSMMDINIAMRLHAAIFSLKSCVPTIGLSYQPKVASVFDEMEQSSFMLELEEINCDQLLKLTGKIQDNFIPIQEKLLFNSKRLQGLARNTAKFTLDCLT</sequence>
<dbReference type="InterPro" id="IPR019896">
    <property type="entry name" value="Polysacch_pyruvyl_Trfase_CsaB"/>
</dbReference>
<accession>B2A0R4</accession>
<protein>
    <submittedName>
        <fullName evidence="2">Polysaccharide pyruvyl transferase</fullName>
    </submittedName>
</protein>
<proteinExistence type="predicted"/>
<feature type="domain" description="Polysaccharide pyruvyl transferase" evidence="1">
    <location>
        <begin position="15"/>
        <end position="332"/>
    </location>
</feature>
<organism evidence="2 3">
    <name type="scientific">Natranaerobius thermophilus (strain ATCC BAA-1301 / DSM 18059 / JW/NM-WN-LF)</name>
    <dbReference type="NCBI Taxonomy" id="457570"/>
    <lineage>
        <taxon>Bacteria</taxon>
        <taxon>Bacillati</taxon>
        <taxon>Bacillota</taxon>
        <taxon>Clostridia</taxon>
        <taxon>Natranaerobiales</taxon>
        <taxon>Natranaerobiaceae</taxon>
        <taxon>Natranaerobius</taxon>
    </lineage>
</organism>
<dbReference type="PANTHER" id="PTHR36836">
    <property type="entry name" value="COLANIC ACID BIOSYNTHESIS PROTEIN WCAK"/>
    <property type="match status" value="1"/>
</dbReference>
<dbReference type="NCBIfam" id="TIGR03609">
    <property type="entry name" value="S_layer_CsaB"/>
    <property type="match status" value="1"/>
</dbReference>
<dbReference type="InParanoid" id="B2A0R4"/>
<evidence type="ECO:0000313" key="3">
    <source>
        <dbReference type="Proteomes" id="UP000001683"/>
    </source>
</evidence>
<evidence type="ECO:0000313" key="2">
    <source>
        <dbReference type="EMBL" id="ACB85944.1"/>
    </source>
</evidence>
<gene>
    <name evidence="2" type="ordered locus">Nther_2379</name>
</gene>
<reference evidence="2 3" key="1">
    <citation type="submission" date="2008-04" db="EMBL/GenBank/DDBJ databases">
        <title>Complete sequence of chromosome of Natranaerobius thermophilus JW/NM-WN-LF.</title>
        <authorList>
            <consortium name="US DOE Joint Genome Institute"/>
            <person name="Copeland A."/>
            <person name="Lucas S."/>
            <person name="Lapidus A."/>
            <person name="Glavina del Rio T."/>
            <person name="Dalin E."/>
            <person name="Tice H."/>
            <person name="Bruce D."/>
            <person name="Goodwin L."/>
            <person name="Pitluck S."/>
            <person name="Chertkov O."/>
            <person name="Brettin T."/>
            <person name="Detter J.C."/>
            <person name="Han C."/>
            <person name="Kuske C.R."/>
            <person name="Schmutz J."/>
            <person name="Larimer F."/>
            <person name="Land M."/>
            <person name="Hauser L."/>
            <person name="Kyrpides N."/>
            <person name="Lykidis A."/>
            <person name="Mesbah N.M."/>
            <person name="Wiegel J."/>
        </authorList>
    </citation>
    <scope>NUCLEOTIDE SEQUENCE [LARGE SCALE GENOMIC DNA]</scope>
    <source>
        <strain evidence="3">ATCC BAA-1301 / DSM 18059 / JW/NM-WN-LF</strain>
    </source>
</reference>
<dbReference type="Pfam" id="PF04230">
    <property type="entry name" value="PS_pyruv_trans"/>
    <property type="match status" value="1"/>
</dbReference>
<keyword evidence="3" id="KW-1185">Reference proteome</keyword>
<dbReference type="RefSeq" id="WP_012448793.1">
    <property type="nucleotide sequence ID" value="NC_010718.1"/>
</dbReference>
<evidence type="ECO:0000259" key="1">
    <source>
        <dbReference type="Pfam" id="PF04230"/>
    </source>
</evidence>
<keyword evidence="2" id="KW-0808">Transferase</keyword>
<dbReference type="InterPro" id="IPR007345">
    <property type="entry name" value="Polysacch_pyruvyl_Trfase"/>
</dbReference>
<dbReference type="STRING" id="457570.Nther_2379"/>